<organism evidence="1 2">
    <name type="scientific">Setaria digitata</name>
    <dbReference type="NCBI Taxonomy" id="48799"/>
    <lineage>
        <taxon>Eukaryota</taxon>
        <taxon>Metazoa</taxon>
        <taxon>Ecdysozoa</taxon>
        <taxon>Nematoda</taxon>
        <taxon>Chromadorea</taxon>
        <taxon>Rhabditida</taxon>
        <taxon>Spirurina</taxon>
        <taxon>Spiruromorpha</taxon>
        <taxon>Filarioidea</taxon>
        <taxon>Setariidae</taxon>
        <taxon>Setaria</taxon>
    </lineage>
</organism>
<reference evidence="2" key="1">
    <citation type="submission" date="2022-11" db="UniProtKB">
        <authorList>
            <consortium name="WormBaseParasite"/>
        </authorList>
    </citation>
    <scope>IDENTIFICATION</scope>
</reference>
<evidence type="ECO:0000313" key="2">
    <source>
        <dbReference type="WBParaSite" id="sdigi.contig629.g9292.t1"/>
    </source>
</evidence>
<dbReference type="Proteomes" id="UP000887581">
    <property type="component" value="Unplaced"/>
</dbReference>
<evidence type="ECO:0000313" key="1">
    <source>
        <dbReference type="Proteomes" id="UP000887581"/>
    </source>
</evidence>
<sequence>MRSELNTKIETRAQTSVIWTTEEWRRTGSSQNSKKRLLGRREKINLTHQQFSANKMPTILAFIKDGNGGASKFSRRRIDLSRHVANIMATRRSADYSNEYDKYGWTPRPYVVAQRQFLGKALGQTQATAVCSFSTSQNSWMEHISSNPRQIRPGSLNGDVGRHFCSRKGRGKRKTVGNENGTGNMSGHILYLCRMIATAPELRSKMHSRISLRMMDECMRCNEQQDKQMKINMRRRPYPKSSLQFLPLHKTISTQMYQVSQLQCKLATHCYQQLNETSLGMSSSQDTPLPAN</sequence>
<name>A0A915PZB6_9BILA</name>
<protein>
    <submittedName>
        <fullName evidence="2">Uncharacterized protein</fullName>
    </submittedName>
</protein>
<dbReference type="WBParaSite" id="sdigi.contig629.g9292.t1">
    <property type="protein sequence ID" value="sdigi.contig629.g9292.t1"/>
    <property type="gene ID" value="sdigi.contig629.g9292"/>
</dbReference>
<keyword evidence="1" id="KW-1185">Reference proteome</keyword>
<dbReference type="AlphaFoldDB" id="A0A915PZB6"/>
<proteinExistence type="predicted"/>
<accession>A0A915PZB6</accession>